<dbReference type="FunFam" id="2.60.40.10:FF:000088">
    <property type="entry name" value="Butyrophilin subfamily 1 member A1"/>
    <property type="match status" value="1"/>
</dbReference>
<dbReference type="InterPro" id="IPR013320">
    <property type="entry name" value="ConA-like_dom_sf"/>
</dbReference>
<evidence type="ECO:0000259" key="11">
    <source>
        <dbReference type="PROSITE" id="PS50188"/>
    </source>
</evidence>
<protein>
    <recommendedName>
        <fullName evidence="15">Butyrophilin subfamily 1 member A1</fullName>
    </recommendedName>
</protein>
<evidence type="ECO:0000256" key="5">
    <source>
        <dbReference type="ARBA" id="ARBA00022989"/>
    </source>
</evidence>
<evidence type="ECO:0000313" key="13">
    <source>
        <dbReference type="Ensembl" id="ENSPSIP00000017895.1"/>
    </source>
</evidence>
<dbReference type="InterPro" id="IPR050504">
    <property type="entry name" value="IgSF_BTN/MOG"/>
</dbReference>
<dbReference type="eggNOG" id="ENOG502QSRZ">
    <property type="taxonomic scope" value="Eukaryota"/>
</dbReference>
<dbReference type="Pfam" id="PF07686">
    <property type="entry name" value="V-set"/>
    <property type="match status" value="1"/>
</dbReference>
<dbReference type="SMART" id="SM00589">
    <property type="entry name" value="PRY"/>
    <property type="match status" value="1"/>
</dbReference>
<accession>K7GC84</accession>
<organism evidence="13 14">
    <name type="scientific">Pelodiscus sinensis</name>
    <name type="common">Chinese softshell turtle</name>
    <name type="synonym">Trionyx sinensis</name>
    <dbReference type="NCBI Taxonomy" id="13735"/>
    <lineage>
        <taxon>Eukaryota</taxon>
        <taxon>Metazoa</taxon>
        <taxon>Chordata</taxon>
        <taxon>Craniata</taxon>
        <taxon>Vertebrata</taxon>
        <taxon>Euteleostomi</taxon>
        <taxon>Archelosauria</taxon>
        <taxon>Testudinata</taxon>
        <taxon>Testudines</taxon>
        <taxon>Cryptodira</taxon>
        <taxon>Trionychia</taxon>
        <taxon>Trionychidae</taxon>
        <taxon>Pelodiscus</taxon>
    </lineage>
</organism>
<feature type="domain" description="B30.2/SPRY" evidence="11">
    <location>
        <begin position="313"/>
        <end position="492"/>
    </location>
</feature>
<dbReference type="FunFam" id="2.60.120.920:FF:000004">
    <property type="entry name" value="Butyrophilin subfamily 1 member A1"/>
    <property type="match status" value="1"/>
</dbReference>
<dbReference type="InterPro" id="IPR006574">
    <property type="entry name" value="PRY"/>
</dbReference>
<keyword evidence="4" id="KW-0732">Signal</keyword>
<proteinExistence type="inferred from homology"/>
<dbReference type="GeneTree" id="ENSGT00940000153527"/>
<reference evidence="13" key="4">
    <citation type="submission" date="2025-09" db="UniProtKB">
        <authorList>
            <consortium name="Ensembl"/>
        </authorList>
    </citation>
    <scope>IDENTIFICATION</scope>
</reference>
<evidence type="ECO:0000256" key="6">
    <source>
        <dbReference type="ARBA" id="ARBA00023136"/>
    </source>
</evidence>
<evidence type="ECO:0000256" key="7">
    <source>
        <dbReference type="ARBA" id="ARBA00023157"/>
    </source>
</evidence>
<dbReference type="CDD" id="cd05713">
    <property type="entry name" value="IgV_MOG_like"/>
    <property type="match status" value="1"/>
</dbReference>
<evidence type="ECO:0000256" key="1">
    <source>
        <dbReference type="ARBA" id="ARBA00004479"/>
    </source>
</evidence>
<dbReference type="InterPro" id="IPR013783">
    <property type="entry name" value="Ig-like_fold"/>
</dbReference>
<dbReference type="SUPFAM" id="SSF49899">
    <property type="entry name" value="Concanavalin A-like lectins/glucanases"/>
    <property type="match status" value="1"/>
</dbReference>
<keyword evidence="3 10" id="KW-0812">Transmembrane</keyword>
<dbReference type="InterPro" id="IPR003879">
    <property type="entry name" value="Butyrophylin_SPRY"/>
</dbReference>
<dbReference type="Gene3D" id="2.60.40.10">
    <property type="entry name" value="Immunoglobulins"/>
    <property type="match status" value="2"/>
</dbReference>
<name>K7GC84_PELSI</name>
<reference evidence="13" key="3">
    <citation type="submission" date="2025-08" db="UniProtKB">
        <authorList>
            <consortium name="Ensembl"/>
        </authorList>
    </citation>
    <scope>IDENTIFICATION</scope>
</reference>
<dbReference type="Pfam" id="PF13765">
    <property type="entry name" value="PRY"/>
    <property type="match status" value="1"/>
</dbReference>
<dbReference type="EMBL" id="AGCU01171481">
    <property type="status" value="NOT_ANNOTATED_CDS"/>
    <property type="molecule type" value="Genomic_DNA"/>
</dbReference>
<dbReference type="InterPro" id="IPR036179">
    <property type="entry name" value="Ig-like_dom_sf"/>
</dbReference>
<dbReference type="Proteomes" id="UP000007267">
    <property type="component" value="Unassembled WGS sequence"/>
</dbReference>
<keyword evidence="7" id="KW-1015">Disulfide bond</keyword>
<dbReference type="SMART" id="SM00406">
    <property type="entry name" value="IGv"/>
    <property type="match status" value="1"/>
</dbReference>
<sequence length="492" mass="55143">KKGFLKSSHLSFGFSPRDDFFGLLVHFTAWFQVVGPGVPVAAMVGGEIMLPCHLSTPMSAASMEVLWYRTQHSPFVHLYLNGTDNAHGQMPEYRGRTELSKAGMANGSVALRLRGIRASDEGQYTCFVRSSSFYADATLELTVAGVGSSPFISVEDYHLGGIRVVCRTAGWYPEPEMLWKDPRGQLLLPLSETKSKGDSGLFEIQTSIIVKRNTHQNLTCCVQSQRLNQEKEATIHIADSFFPRVSPEVVCLYLLLSILFFSVLALCVLKRKVKRFAQSRSRSGEAGPKHLEDNGTASELVLRAWIWDDRTLPRGRARPLRGQFSLSPHAAKVTLDAETAHPELVVHQDRKSVRLGSERQNLPDVPQRFDTFRCVLGREGFTAGRHYWEVEVGPGGRWWAVGVVKESVARKGWHKWTSAMGIWAVQHRGSFLQAYTNPVTRLTVNGNPRKIRISLDYEGGQVAFFNAEKNTPIFSFPTASFHGEKLFPFFWV</sequence>
<dbReference type="Gene3D" id="2.60.120.920">
    <property type="match status" value="1"/>
</dbReference>
<comment type="subcellular location">
    <subcellularLocation>
        <location evidence="1">Membrane</location>
        <topology evidence="1">Single-pass type I membrane protein</topology>
    </subcellularLocation>
</comment>
<keyword evidence="5 10" id="KW-1133">Transmembrane helix</keyword>
<dbReference type="SMART" id="SM00449">
    <property type="entry name" value="SPRY"/>
    <property type="match status" value="1"/>
</dbReference>
<dbReference type="PROSITE" id="PS50835">
    <property type="entry name" value="IG_LIKE"/>
    <property type="match status" value="1"/>
</dbReference>
<reference evidence="14" key="2">
    <citation type="journal article" date="2013" name="Nat. Genet.">
        <title>The draft genomes of soft-shell turtle and green sea turtle yield insights into the development and evolution of the turtle-specific body plan.</title>
        <authorList>
            <person name="Wang Z."/>
            <person name="Pascual-Anaya J."/>
            <person name="Zadissa A."/>
            <person name="Li W."/>
            <person name="Niimura Y."/>
            <person name="Huang Z."/>
            <person name="Li C."/>
            <person name="White S."/>
            <person name="Xiong Z."/>
            <person name="Fang D."/>
            <person name="Wang B."/>
            <person name="Ming Y."/>
            <person name="Chen Y."/>
            <person name="Zheng Y."/>
            <person name="Kuraku S."/>
            <person name="Pignatelli M."/>
            <person name="Herrero J."/>
            <person name="Beal K."/>
            <person name="Nozawa M."/>
            <person name="Li Q."/>
            <person name="Wang J."/>
            <person name="Zhang H."/>
            <person name="Yu L."/>
            <person name="Shigenobu S."/>
            <person name="Wang J."/>
            <person name="Liu J."/>
            <person name="Flicek P."/>
            <person name="Searle S."/>
            <person name="Wang J."/>
            <person name="Kuratani S."/>
            <person name="Yin Y."/>
            <person name="Aken B."/>
            <person name="Zhang G."/>
            <person name="Irie N."/>
        </authorList>
    </citation>
    <scope>NUCLEOTIDE SEQUENCE [LARGE SCALE GENOMIC DNA]</scope>
    <source>
        <strain evidence="14">Daiwa-1</strain>
    </source>
</reference>
<evidence type="ECO:0000313" key="14">
    <source>
        <dbReference type="Proteomes" id="UP000007267"/>
    </source>
</evidence>
<dbReference type="InterPro" id="IPR001870">
    <property type="entry name" value="B30.2/SPRY"/>
</dbReference>
<dbReference type="EMBL" id="AGCU01171483">
    <property type="status" value="NOT_ANNOTATED_CDS"/>
    <property type="molecule type" value="Genomic_DNA"/>
</dbReference>
<keyword evidence="6 10" id="KW-0472">Membrane</keyword>
<dbReference type="AlphaFoldDB" id="K7GC84"/>
<dbReference type="Pfam" id="PF00622">
    <property type="entry name" value="SPRY"/>
    <property type="match status" value="1"/>
</dbReference>
<dbReference type="InterPro" id="IPR007110">
    <property type="entry name" value="Ig-like_dom"/>
</dbReference>
<dbReference type="CDD" id="cd12888">
    <property type="entry name" value="SPRY_PRY_TRIM7_like"/>
    <property type="match status" value="1"/>
</dbReference>
<feature type="transmembrane region" description="Helical" evidence="10">
    <location>
        <begin position="252"/>
        <end position="269"/>
    </location>
</feature>
<dbReference type="EMBL" id="AGCU01171480">
    <property type="status" value="NOT_ANNOTATED_CDS"/>
    <property type="molecule type" value="Genomic_DNA"/>
</dbReference>
<keyword evidence="9" id="KW-0393">Immunoglobulin domain</keyword>
<dbReference type="InterPro" id="IPR053896">
    <property type="entry name" value="BTN3A2-like_Ig-C"/>
</dbReference>
<evidence type="ECO:0000256" key="9">
    <source>
        <dbReference type="ARBA" id="ARBA00023319"/>
    </source>
</evidence>
<dbReference type="EMBL" id="AGCU01171482">
    <property type="status" value="NOT_ANNOTATED_CDS"/>
    <property type="molecule type" value="Genomic_DNA"/>
</dbReference>
<dbReference type="Pfam" id="PF22705">
    <property type="entry name" value="C2-set_3"/>
    <property type="match status" value="1"/>
</dbReference>
<dbReference type="Ensembl" id="ENSPSIT00000017977.1">
    <property type="protein sequence ID" value="ENSPSIP00000017895.1"/>
    <property type="gene ID" value="ENSPSIG00000015852.1"/>
</dbReference>
<dbReference type="InterPro" id="IPR003877">
    <property type="entry name" value="SPRY_dom"/>
</dbReference>
<evidence type="ECO:0000259" key="12">
    <source>
        <dbReference type="PROSITE" id="PS50835"/>
    </source>
</evidence>
<comment type="similarity">
    <text evidence="2">Belongs to the immunoglobulin superfamily. BTN/MOG family.</text>
</comment>
<dbReference type="InterPro" id="IPR013106">
    <property type="entry name" value="Ig_V-set"/>
</dbReference>
<dbReference type="InterPro" id="IPR043136">
    <property type="entry name" value="B30.2/SPRY_sf"/>
</dbReference>
<evidence type="ECO:0000256" key="4">
    <source>
        <dbReference type="ARBA" id="ARBA00022729"/>
    </source>
</evidence>
<reference evidence="14" key="1">
    <citation type="submission" date="2011-10" db="EMBL/GenBank/DDBJ databases">
        <authorList>
            <consortium name="Soft-shell Turtle Genome Consortium"/>
        </authorList>
    </citation>
    <scope>NUCLEOTIDE SEQUENCE [LARGE SCALE GENOMIC DNA]</scope>
    <source>
        <strain evidence="14">Daiwa-1</strain>
    </source>
</reference>
<evidence type="ECO:0000256" key="3">
    <source>
        <dbReference type="ARBA" id="ARBA00022692"/>
    </source>
</evidence>
<evidence type="ECO:0000256" key="8">
    <source>
        <dbReference type="ARBA" id="ARBA00023180"/>
    </source>
</evidence>
<feature type="domain" description="Ig-like" evidence="12">
    <location>
        <begin position="36"/>
        <end position="142"/>
    </location>
</feature>
<dbReference type="PROSITE" id="PS50188">
    <property type="entry name" value="B302_SPRY"/>
    <property type="match status" value="1"/>
</dbReference>
<dbReference type="GO" id="GO:0001817">
    <property type="term" value="P:regulation of cytokine production"/>
    <property type="evidence" value="ECO:0007669"/>
    <property type="project" value="TreeGrafter"/>
</dbReference>
<keyword evidence="14" id="KW-1185">Reference proteome</keyword>
<dbReference type="FunFam" id="2.60.40.10:FF:000208">
    <property type="entry name" value="Butyrophilin subfamily 1 member A1"/>
    <property type="match status" value="1"/>
</dbReference>
<keyword evidence="8" id="KW-0325">Glycoprotein</keyword>
<dbReference type="InterPro" id="IPR003599">
    <property type="entry name" value="Ig_sub"/>
</dbReference>
<dbReference type="PRINTS" id="PR01407">
    <property type="entry name" value="BUTYPHLNCDUF"/>
</dbReference>
<dbReference type="PANTHER" id="PTHR24100:SF149">
    <property type="entry name" value="BG-LIKE ANTIGEN 1-RELATED"/>
    <property type="match status" value="1"/>
</dbReference>
<dbReference type="SUPFAM" id="SSF48726">
    <property type="entry name" value="Immunoglobulin"/>
    <property type="match status" value="2"/>
</dbReference>
<dbReference type="PANTHER" id="PTHR24100">
    <property type="entry name" value="BUTYROPHILIN"/>
    <property type="match status" value="1"/>
</dbReference>
<evidence type="ECO:0008006" key="15">
    <source>
        <dbReference type="Google" id="ProtNLM"/>
    </source>
</evidence>
<dbReference type="GO" id="GO:0050852">
    <property type="term" value="P:T cell receptor signaling pathway"/>
    <property type="evidence" value="ECO:0007669"/>
    <property type="project" value="TreeGrafter"/>
</dbReference>
<dbReference type="GO" id="GO:0009897">
    <property type="term" value="C:external side of plasma membrane"/>
    <property type="evidence" value="ECO:0007669"/>
    <property type="project" value="TreeGrafter"/>
</dbReference>
<evidence type="ECO:0000256" key="2">
    <source>
        <dbReference type="ARBA" id="ARBA00007591"/>
    </source>
</evidence>
<dbReference type="GO" id="GO:0005102">
    <property type="term" value="F:signaling receptor binding"/>
    <property type="evidence" value="ECO:0007669"/>
    <property type="project" value="TreeGrafter"/>
</dbReference>
<evidence type="ECO:0000256" key="10">
    <source>
        <dbReference type="SAM" id="Phobius"/>
    </source>
</evidence>
<dbReference type="SMART" id="SM00409">
    <property type="entry name" value="IG"/>
    <property type="match status" value="1"/>
</dbReference>